<name>Q9RX60_DEIRA</name>
<dbReference type="OrthoDB" id="179394at2"/>
<proteinExistence type="predicted"/>
<accession>Q9RX60</accession>
<gene>
    <name evidence="1" type="ordered locus">DR_0455</name>
</gene>
<reference evidence="1 2" key="1">
    <citation type="journal article" date="1999" name="Science">
        <title>Genome sequence of the radioresistant bacterium Deinococcus radiodurans R1.</title>
        <authorList>
            <person name="White O."/>
            <person name="Eisen J.A."/>
            <person name="Heidelberg J.F."/>
            <person name="Hickey E.K."/>
            <person name="Peterson J.D."/>
            <person name="Dodson R.J."/>
            <person name="Haft D.H."/>
            <person name="Gwinn M.L."/>
            <person name="Nelson W.C."/>
            <person name="Richardson D.L."/>
            <person name="Moffat K.S."/>
            <person name="Qin H."/>
            <person name="Jiang L."/>
            <person name="Pamphile W."/>
            <person name="Crosby M."/>
            <person name="Shen M."/>
            <person name="Vamathevan J.J."/>
            <person name="Lam P."/>
            <person name="McDonald L."/>
            <person name="Utterback T."/>
            <person name="Zalewski C."/>
            <person name="Makarova K.S."/>
            <person name="Aravind L."/>
            <person name="Daly M.J."/>
            <person name="Minton K.W."/>
            <person name="Fleischmann R.D."/>
            <person name="Ketchum K.A."/>
            <person name="Nelson K.E."/>
            <person name="Salzberg S."/>
            <person name="Smith H.O."/>
            <person name="Venter J.C."/>
            <person name="Fraser C.M."/>
        </authorList>
    </citation>
    <scope>NUCLEOTIDE SEQUENCE [LARGE SCALE GENOMIC DNA]</scope>
    <source>
        <strain evidence="2">ATCC 13939 / DSM 20539 / JCM 16871 / LMG 4051 / NBRC 15346 / NCIMB 9279 / R1 / VKM B-1422</strain>
    </source>
</reference>
<dbReference type="HOGENOM" id="CLU_061172_0_0_0"/>
<dbReference type="PIR" id="C75518">
    <property type="entry name" value="C75518"/>
</dbReference>
<dbReference type="EnsemblBacteria" id="AAF10031">
    <property type="protein sequence ID" value="AAF10031"/>
    <property type="gene ID" value="DR_0455"/>
</dbReference>
<dbReference type="STRING" id="243230.DR_0455"/>
<dbReference type="PaxDb" id="243230-DR_0455"/>
<protein>
    <submittedName>
        <fullName evidence="1">Streptomycin 3-kinase</fullName>
    </submittedName>
</protein>
<dbReference type="EMBL" id="AE000513">
    <property type="protein sequence ID" value="AAF10031.1"/>
    <property type="molecule type" value="Genomic_DNA"/>
</dbReference>
<dbReference type="Pfam" id="PF04655">
    <property type="entry name" value="APH_6_hur"/>
    <property type="match status" value="1"/>
</dbReference>
<dbReference type="AlphaFoldDB" id="Q9RX60"/>
<dbReference type="InterPro" id="IPR006748">
    <property type="entry name" value="NH2Glyco/OHUrea_AB-resist_kin"/>
</dbReference>
<evidence type="ECO:0000313" key="1">
    <source>
        <dbReference type="EMBL" id="AAF10031.1"/>
    </source>
</evidence>
<dbReference type="PATRIC" id="fig|243230.17.peg.631"/>
<sequence>MEGTLWPVLPFTPWLTRWHLTPDGEPLRTHGSDLLPVLWHGQGEGQAAMLKLARSEEERRGAGLMQFWQGDGAARVLAVSEDGAALLLERVSGCRSLTALVHAGHDDEATRLLCAAAARLHRPRPGPLPPLLPLADWFRGLFAGEKQDTRLHFPAAVARQLLASPQEVGPLHGDLHHANVLDGGDPGQGGRGWLAIDPKGLHGERGYDHANLLCNPDPATALRPGRLERQLAVAAHAARLDPARLARWVMAYTGLSAAWWLEDGREAEAAQMLALGERARRLF</sequence>
<dbReference type="Proteomes" id="UP000002524">
    <property type="component" value="Chromosome 1"/>
</dbReference>
<dbReference type="eggNOG" id="COG3570">
    <property type="taxonomic scope" value="Bacteria"/>
</dbReference>
<keyword evidence="2" id="KW-1185">Reference proteome</keyword>
<evidence type="ECO:0000313" key="2">
    <source>
        <dbReference type="Proteomes" id="UP000002524"/>
    </source>
</evidence>
<dbReference type="KEGG" id="dra:DR_0455"/>
<dbReference type="SUPFAM" id="SSF56112">
    <property type="entry name" value="Protein kinase-like (PK-like)"/>
    <property type="match status" value="1"/>
</dbReference>
<dbReference type="GO" id="GO:0016773">
    <property type="term" value="F:phosphotransferase activity, alcohol group as acceptor"/>
    <property type="evidence" value="ECO:0007669"/>
    <property type="project" value="InterPro"/>
</dbReference>
<dbReference type="GO" id="GO:0019748">
    <property type="term" value="P:secondary metabolic process"/>
    <property type="evidence" value="ECO:0007669"/>
    <property type="project" value="InterPro"/>
</dbReference>
<dbReference type="InParanoid" id="Q9RX60"/>
<dbReference type="InterPro" id="IPR011009">
    <property type="entry name" value="Kinase-like_dom_sf"/>
</dbReference>
<organism evidence="1 2">
    <name type="scientific">Deinococcus radiodurans (strain ATCC 13939 / DSM 20539 / JCM 16871 / CCUG 27074 / LMG 4051 / NBRC 15346 / NCIMB 9279 / VKM B-1422 / R1)</name>
    <dbReference type="NCBI Taxonomy" id="243230"/>
    <lineage>
        <taxon>Bacteria</taxon>
        <taxon>Thermotogati</taxon>
        <taxon>Deinococcota</taxon>
        <taxon>Deinococci</taxon>
        <taxon>Deinococcales</taxon>
        <taxon>Deinococcaceae</taxon>
        <taxon>Deinococcus</taxon>
    </lineage>
</organism>